<gene>
    <name evidence="1" type="ORF">UFOPK4061_01386</name>
</gene>
<organism evidence="1">
    <name type="scientific">freshwater metagenome</name>
    <dbReference type="NCBI Taxonomy" id="449393"/>
    <lineage>
        <taxon>unclassified sequences</taxon>
        <taxon>metagenomes</taxon>
        <taxon>ecological metagenomes</taxon>
    </lineage>
</organism>
<proteinExistence type="predicted"/>
<sequence length="92" mass="9874">MLGVSGPLSDLAAFGTPSLASRGLAIDVGAPDYVDRLPDEVSPVLLAEAIEHRLAHPADRAVIEAQRLEYLDRKSPRRYAEALLAVLTSLQP</sequence>
<evidence type="ECO:0000313" key="1">
    <source>
        <dbReference type="EMBL" id="CAB5020855.1"/>
    </source>
</evidence>
<dbReference type="AlphaFoldDB" id="A0A6J7QV63"/>
<dbReference type="EMBL" id="CAFBPD010000258">
    <property type="protein sequence ID" value="CAB5020855.1"/>
    <property type="molecule type" value="Genomic_DNA"/>
</dbReference>
<name>A0A6J7QV63_9ZZZZ</name>
<protein>
    <submittedName>
        <fullName evidence="1">Unannotated protein</fullName>
    </submittedName>
</protein>
<reference evidence="1" key="1">
    <citation type="submission" date="2020-05" db="EMBL/GenBank/DDBJ databases">
        <authorList>
            <person name="Chiriac C."/>
            <person name="Salcher M."/>
            <person name="Ghai R."/>
            <person name="Kavagutti S V."/>
        </authorList>
    </citation>
    <scope>NUCLEOTIDE SEQUENCE</scope>
</reference>
<accession>A0A6J7QV63</accession>